<dbReference type="Proteomes" id="UP000541969">
    <property type="component" value="Unassembled WGS sequence"/>
</dbReference>
<name>A0A853CI21_9ACTN</name>
<keyword evidence="1" id="KW-0472">Membrane</keyword>
<organism evidence="2 3">
    <name type="scientific">Petropleomorpha daqingensis</name>
    <dbReference type="NCBI Taxonomy" id="2026353"/>
    <lineage>
        <taxon>Bacteria</taxon>
        <taxon>Bacillati</taxon>
        <taxon>Actinomycetota</taxon>
        <taxon>Actinomycetes</taxon>
        <taxon>Geodermatophilales</taxon>
        <taxon>Geodermatophilaceae</taxon>
        <taxon>Petropleomorpha</taxon>
    </lineage>
</organism>
<feature type="transmembrane region" description="Helical" evidence="1">
    <location>
        <begin position="38"/>
        <end position="66"/>
    </location>
</feature>
<keyword evidence="1" id="KW-1133">Transmembrane helix</keyword>
<keyword evidence="3" id="KW-1185">Reference proteome</keyword>
<feature type="transmembrane region" description="Helical" evidence="1">
    <location>
        <begin position="6"/>
        <end position="26"/>
    </location>
</feature>
<dbReference type="RefSeq" id="WP_179718196.1">
    <property type="nucleotide sequence ID" value="NZ_JACBZT010000001.1"/>
</dbReference>
<dbReference type="EMBL" id="JACBZT010000001">
    <property type="protein sequence ID" value="NYJ06811.1"/>
    <property type="molecule type" value="Genomic_DNA"/>
</dbReference>
<feature type="transmembrane region" description="Helical" evidence="1">
    <location>
        <begin position="78"/>
        <end position="97"/>
    </location>
</feature>
<proteinExistence type="predicted"/>
<evidence type="ECO:0000313" key="2">
    <source>
        <dbReference type="EMBL" id="NYJ06811.1"/>
    </source>
</evidence>
<reference evidence="2 3" key="1">
    <citation type="submission" date="2020-07" db="EMBL/GenBank/DDBJ databases">
        <title>Sequencing the genomes of 1000 actinobacteria strains.</title>
        <authorList>
            <person name="Klenk H.-P."/>
        </authorList>
    </citation>
    <scope>NUCLEOTIDE SEQUENCE [LARGE SCALE GENOMIC DNA]</scope>
    <source>
        <strain evidence="2 3">DSM 104001</strain>
    </source>
</reference>
<gene>
    <name evidence="2" type="ORF">GGQ55_003089</name>
</gene>
<evidence type="ECO:0000313" key="3">
    <source>
        <dbReference type="Proteomes" id="UP000541969"/>
    </source>
</evidence>
<dbReference type="AlphaFoldDB" id="A0A853CI21"/>
<accession>A0A853CI21</accession>
<keyword evidence="1" id="KW-0812">Transmembrane</keyword>
<evidence type="ECO:0000256" key="1">
    <source>
        <dbReference type="SAM" id="Phobius"/>
    </source>
</evidence>
<sequence length="114" mass="12437">MVVESLLVAGVVLLALPAFVMGVRGVGHRRGMSVDDRVSYAVLVVLRVLTLILVFALSGIVLLSAIGAWIRDLDLPTLVYTFFVLDLLLAALIMLTFGRPDRRRARRPASPAPR</sequence>
<protein>
    <submittedName>
        <fullName evidence="2">Uncharacterized BrkB/YihY/UPF0761 family membrane protein</fullName>
    </submittedName>
</protein>
<comment type="caution">
    <text evidence="2">The sequence shown here is derived from an EMBL/GenBank/DDBJ whole genome shotgun (WGS) entry which is preliminary data.</text>
</comment>